<dbReference type="Gene3D" id="1.10.10.10">
    <property type="entry name" value="Winged helix-like DNA-binding domain superfamily/Winged helix DNA-binding domain"/>
    <property type="match status" value="1"/>
</dbReference>
<dbReference type="InterPro" id="IPR055247">
    <property type="entry name" value="InsJ-like_HTH"/>
</dbReference>
<dbReference type="Proteomes" id="UP000269591">
    <property type="component" value="Unassembled WGS sequence"/>
</dbReference>
<dbReference type="InterPro" id="IPR025948">
    <property type="entry name" value="HTH-like_dom"/>
</dbReference>
<dbReference type="Pfam" id="PF00665">
    <property type="entry name" value="rve"/>
    <property type="match status" value="1"/>
</dbReference>
<comment type="function">
    <text evidence="1">Involved in the transposition of the insertion sequence.</text>
</comment>
<evidence type="ECO:0000313" key="3">
    <source>
        <dbReference type="EMBL" id="RNL37150.1"/>
    </source>
</evidence>
<evidence type="ECO:0000259" key="2">
    <source>
        <dbReference type="PROSITE" id="PS50994"/>
    </source>
</evidence>
<comment type="caution">
    <text evidence="3">The sequence shown here is derived from an EMBL/GenBank/DDBJ whole genome shotgun (WGS) entry which is preliminary data.</text>
</comment>
<gene>
    <name evidence="3" type="ORF">DMP06_11240</name>
</gene>
<dbReference type="InterPro" id="IPR012337">
    <property type="entry name" value="RNaseH-like_sf"/>
</dbReference>
<dbReference type="PANTHER" id="PTHR46889">
    <property type="entry name" value="TRANSPOSASE INSF FOR INSERTION SEQUENCE IS3B-RELATED"/>
    <property type="match status" value="1"/>
</dbReference>
<evidence type="ECO:0000313" key="4">
    <source>
        <dbReference type="Proteomes" id="UP000269591"/>
    </source>
</evidence>
<dbReference type="PANTHER" id="PTHR46889:SF4">
    <property type="entry name" value="TRANSPOSASE INSO FOR INSERTION SEQUENCE ELEMENT IS911B-RELATED"/>
    <property type="match status" value="1"/>
</dbReference>
<dbReference type="GO" id="GO:0003676">
    <property type="term" value="F:nucleic acid binding"/>
    <property type="evidence" value="ECO:0007669"/>
    <property type="project" value="InterPro"/>
</dbReference>
<dbReference type="InterPro" id="IPR048020">
    <property type="entry name" value="Transpos_IS3"/>
</dbReference>
<dbReference type="NCBIfam" id="NF033516">
    <property type="entry name" value="transpos_IS3"/>
    <property type="match status" value="1"/>
</dbReference>
<dbReference type="PROSITE" id="PS50994">
    <property type="entry name" value="INTEGRASE"/>
    <property type="match status" value="1"/>
</dbReference>
<name>A0A3N0AR05_9ACTN</name>
<keyword evidence="4" id="KW-1185">Reference proteome</keyword>
<accession>A0A3N0AR05</accession>
<dbReference type="InterPro" id="IPR036397">
    <property type="entry name" value="RNaseH_sf"/>
</dbReference>
<dbReference type="SUPFAM" id="SSF53098">
    <property type="entry name" value="Ribonuclease H-like"/>
    <property type="match status" value="1"/>
</dbReference>
<dbReference type="RefSeq" id="WP_123209811.1">
    <property type="nucleotide sequence ID" value="NZ_QIBX01000040.1"/>
</dbReference>
<dbReference type="SUPFAM" id="SSF46689">
    <property type="entry name" value="Homeodomain-like"/>
    <property type="match status" value="1"/>
</dbReference>
<dbReference type="Pfam" id="PF13518">
    <property type="entry name" value="HTH_28"/>
    <property type="match status" value="1"/>
</dbReference>
<sequence>MFSEEQKRAALELYDELGSAGRTVERLGYPSRACLRNWAASRGEPPAPRKPAVRLAAEEKEAAVARVLGGEPYREVARSCGVAPCTVLAWRRKYLEGGGDALVTDIDARRPHAGPAPDDLAALPDDPAELKRRVFELQFENDLMREVLRAVKKGPRVDPGSLSNREKAAVIDAMRGTYSPSFLASRLGIAPSSYHYARKAAAAPDRWAEARAAVVEEFEAAGRARGYRYVRRRLAERGIACGERTVRRLMAEEGCEVVYLRRPKRWSSYAGEVSEAPPNLVERRFRADAPNRLWVTDITEFRIPGDRRKVYLSAVVDCFDGMLASWAVGTSPSAGLANSSLEGACARLAEGEAPVVHSDRGGHYRWPGWIAICEGRGLTRSMSAKGCSPDNAACEGFFGRLKNEFFHGRDWRGVSADEFMARLEAWLRYHNEGRIKESLGWLSPKAYRESLGLAA</sequence>
<dbReference type="GO" id="GO:0015074">
    <property type="term" value="P:DNA integration"/>
    <property type="evidence" value="ECO:0007669"/>
    <property type="project" value="InterPro"/>
</dbReference>
<organism evidence="3 4">
    <name type="scientific">Slackia equolifaciens</name>
    <dbReference type="NCBI Taxonomy" id="498718"/>
    <lineage>
        <taxon>Bacteria</taxon>
        <taxon>Bacillati</taxon>
        <taxon>Actinomycetota</taxon>
        <taxon>Coriobacteriia</taxon>
        <taxon>Eggerthellales</taxon>
        <taxon>Eggerthellaceae</taxon>
        <taxon>Slackia</taxon>
    </lineage>
</organism>
<dbReference type="OrthoDB" id="3173629at2"/>
<reference evidence="4" key="1">
    <citation type="submission" date="2018-05" db="EMBL/GenBank/DDBJ databases">
        <title>Genome Sequencing of selected type strains of the family Eggerthellaceae.</title>
        <authorList>
            <person name="Danylec N."/>
            <person name="Stoll D.A."/>
            <person name="Doetsch A."/>
            <person name="Huch M."/>
        </authorList>
    </citation>
    <scope>NUCLEOTIDE SEQUENCE [LARGE SCALE GENOMIC DNA]</scope>
    <source>
        <strain evidence="4">DSM 24851</strain>
    </source>
</reference>
<evidence type="ECO:0000256" key="1">
    <source>
        <dbReference type="ARBA" id="ARBA00002286"/>
    </source>
</evidence>
<dbReference type="InterPro" id="IPR050900">
    <property type="entry name" value="Transposase_IS3/IS150/IS904"/>
</dbReference>
<feature type="domain" description="Integrase catalytic" evidence="2">
    <location>
        <begin position="286"/>
        <end position="452"/>
    </location>
</feature>
<protein>
    <submittedName>
        <fullName evidence="3">IS3 family transposase</fullName>
    </submittedName>
</protein>
<dbReference type="Gene3D" id="3.30.420.10">
    <property type="entry name" value="Ribonuclease H-like superfamily/Ribonuclease H"/>
    <property type="match status" value="1"/>
</dbReference>
<proteinExistence type="predicted"/>
<dbReference type="EMBL" id="QIBX01000040">
    <property type="protein sequence ID" value="RNL37150.1"/>
    <property type="molecule type" value="Genomic_DNA"/>
</dbReference>
<dbReference type="InterPro" id="IPR009057">
    <property type="entry name" value="Homeodomain-like_sf"/>
</dbReference>
<dbReference type="Pfam" id="PF13276">
    <property type="entry name" value="HTH_21"/>
    <property type="match status" value="1"/>
</dbReference>
<dbReference type="InterPro" id="IPR036388">
    <property type="entry name" value="WH-like_DNA-bd_sf"/>
</dbReference>
<dbReference type="Pfam" id="PF13333">
    <property type="entry name" value="rve_2"/>
    <property type="match status" value="1"/>
</dbReference>
<dbReference type="AlphaFoldDB" id="A0A3N0AR05"/>
<dbReference type="InterPro" id="IPR001584">
    <property type="entry name" value="Integrase_cat-core"/>
</dbReference>